<dbReference type="AlphaFoldDB" id="A0ABC9NFR4"/>
<reference evidence="1" key="2">
    <citation type="submission" date="2013-11" db="EMBL/GenBank/DDBJ databases">
        <title>Draft genome sequence of Bacteroides uniformis (ATCC 8492).</title>
        <authorList>
            <person name="Sudarsanam P."/>
            <person name="Ley R."/>
            <person name="Guruge J."/>
            <person name="Turnbaugh P.J."/>
            <person name="Mahowald M."/>
            <person name="Liep D."/>
            <person name="Gordon J."/>
        </authorList>
    </citation>
    <scope>NUCLEOTIDE SEQUENCE</scope>
    <source>
        <strain evidence="1">ATCC 8492</strain>
    </source>
</reference>
<reference evidence="1" key="1">
    <citation type="submission" date="2007-06" db="EMBL/GenBank/DDBJ databases">
        <authorList>
            <person name="Fulton L."/>
            <person name="Clifton S."/>
            <person name="Fulton B."/>
            <person name="Xu J."/>
            <person name="Minx P."/>
            <person name="Pepin K.H."/>
            <person name="Johnson M."/>
            <person name="Thiruvilangam P."/>
            <person name="Bhonagiri V."/>
            <person name="Nash W.E."/>
            <person name="Mardis E.R."/>
            <person name="Wilson R.K."/>
        </authorList>
    </citation>
    <scope>NUCLEOTIDE SEQUENCE [LARGE SCALE GENOMIC DNA]</scope>
    <source>
        <strain evidence="1">ATCC 8492</strain>
    </source>
</reference>
<gene>
    <name evidence="1" type="ORF">BACUNI_00891</name>
</gene>
<evidence type="ECO:0000313" key="2">
    <source>
        <dbReference type="Proteomes" id="UP000004110"/>
    </source>
</evidence>
<evidence type="ECO:0000313" key="1">
    <source>
        <dbReference type="EMBL" id="EDO55582.1"/>
    </source>
</evidence>
<dbReference type="Proteomes" id="UP000004110">
    <property type="component" value="Unassembled WGS sequence"/>
</dbReference>
<comment type="caution">
    <text evidence="1">The sequence shown here is derived from an EMBL/GenBank/DDBJ whole genome shotgun (WGS) entry which is preliminary data.</text>
</comment>
<name>A0ABC9NFR4_BACUC</name>
<dbReference type="EMBL" id="AAYH02000037">
    <property type="protein sequence ID" value="EDO55582.1"/>
    <property type="molecule type" value="Genomic_DNA"/>
</dbReference>
<sequence>MKGVMYTRNALVLFRLGCIKEAKYFISGFFPPTLLVGGSRLPFSRYQF</sequence>
<proteinExistence type="predicted"/>
<organism evidence="1 2">
    <name type="scientific">Bacteroides uniformis (strain ATCC 8492 / DSM 6597 / CCUG 4942 / CIP 103695 / JCM 5828 / KCTC 5204 / NCTC 13054 / VPI 0061)</name>
    <dbReference type="NCBI Taxonomy" id="411479"/>
    <lineage>
        <taxon>Bacteria</taxon>
        <taxon>Pseudomonadati</taxon>
        <taxon>Bacteroidota</taxon>
        <taxon>Bacteroidia</taxon>
        <taxon>Bacteroidales</taxon>
        <taxon>Bacteroidaceae</taxon>
        <taxon>Bacteroides</taxon>
    </lineage>
</organism>
<protein>
    <submittedName>
        <fullName evidence="1">Uncharacterized protein</fullName>
    </submittedName>
</protein>
<accession>A0ABC9NFR4</accession>
<keyword evidence="2" id="KW-1185">Reference proteome</keyword>